<keyword evidence="4" id="KW-1185">Reference proteome</keyword>
<evidence type="ECO:0000259" key="2">
    <source>
        <dbReference type="Pfam" id="PF01738"/>
    </source>
</evidence>
<name>A0ABY7YZX9_9HYPH</name>
<dbReference type="SUPFAM" id="SSF53474">
    <property type="entry name" value="alpha/beta-Hydrolases"/>
    <property type="match status" value="1"/>
</dbReference>
<dbReference type="Proteomes" id="UP001222118">
    <property type="component" value="Chromosome"/>
</dbReference>
<gene>
    <name evidence="3" type="ORF">PSQ90_05010</name>
</gene>
<feature type="domain" description="Dienelactone hydrolase" evidence="2">
    <location>
        <begin position="95"/>
        <end position="184"/>
    </location>
</feature>
<sequence>MSITPKRLRTLLGVDEPAISLVKTSIEDRGDHILERLTFRLEGKGEVRGLLTRPRTSSGLLPAILYGHSHGGRYDIGADELLWGREYLLRPLGPVLAAQGYVTLCIDMPIFGLRATETENATAKRLLWYGKSLIGEMLSDHAAALTYLSSRTDVDPARIGAFGMSMGCTLSYWLAAIDSRIAALAHLCCYCDYETLVALGGQDGHGMYLMVPGLLNQTSTGEIAGLIAPRPQLICVGEADALTPPLAIDRAFAETAALYAANDASDRLALLIESGIKHQETPAMRDAMLTFFRAWL</sequence>
<evidence type="ECO:0000256" key="1">
    <source>
        <dbReference type="ARBA" id="ARBA00022801"/>
    </source>
</evidence>
<dbReference type="InterPro" id="IPR050261">
    <property type="entry name" value="FrsA_esterase"/>
</dbReference>
<organism evidence="3 4">
    <name type="scientific">Devosia rhodophyticola</name>
    <dbReference type="NCBI Taxonomy" id="3026423"/>
    <lineage>
        <taxon>Bacteria</taxon>
        <taxon>Pseudomonadati</taxon>
        <taxon>Pseudomonadota</taxon>
        <taxon>Alphaproteobacteria</taxon>
        <taxon>Hyphomicrobiales</taxon>
        <taxon>Devosiaceae</taxon>
        <taxon>Devosia</taxon>
    </lineage>
</organism>
<proteinExistence type="predicted"/>
<accession>A0ABY7YZX9</accession>
<evidence type="ECO:0000313" key="3">
    <source>
        <dbReference type="EMBL" id="WDR06811.1"/>
    </source>
</evidence>
<dbReference type="PANTHER" id="PTHR22946">
    <property type="entry name" value="DIENELACTONE HYDROLASE DOMAIN-CONTAINING PROTEIN-RELATED"/>
    <property type="match status" value="1"/>
</dbReference>
<evidence type="ECO:0000313" key="4">
    <source>
        <dbReference type="Proteomes" id="UP001222118"/>
    </source>
</evidence>
<dbReference type="InterPro" id="IPR029058">
    <property type="entry name" value="AB_hydrolase_fold"/>
</dbReference>
<dbReference type="PANTHER" id="PTHR22946:SF9">
    <property type="entry name" value="POLYKETIDE TRANSFERASE AF380"/>
    <property type="match status" value="1"/>
</dbReference>
<dbReference type="Pfam" id="PF01738">
    <property type="entry name" value="DLH"/>
    <property type="match status" value="1"/>
</dbReference>
<dbReference type="EMBL" id="CP118247">
    <property type="protein sequence ID" value="WDR06811.1"/>
    <property type="molecule type" value="Genomic_DNA"/>
</dbReference>
<dbReference type="RefSeq" id="WP_282212324.1">
    <property type="nucleotide sequence ID" value="NZ_CP118247.1"/>
</dbReference>
<dbReference type="Gene3D" id="3.40.50.1820">
    <property type="entry name" value="alpha/beta hydrolase"/>
    <property type="match status" value="1"/>
</dbReference>
<reference evidence="3 4" key="1">
    <citation type="submission" date="2023-02" db="EMBL/GenBank/DDBJ databases">
        <title>Devosia chondri sp. nov., isolated from the phycosphere of marine algae.</title>
        <authorList>
            <person name="Kim J.M."/>
            <person name="Lee J.K."/>
            <person name="Choi B.J."/>
            <person name="Bayburt H."/>
            <person name="Jeon C.O."/>
        </authorList>
    </citation>
    <scope>NUCLEOTIDE SEQUENCE [LARGE SCALE GENOMIC DNA]</scope>
    <source>
        <strain evidence="3 4">G2-5</strain>
    </source>
</reference>
<dbReference type="GO" id="GO:0016787">
    <property type="term" value="F:hydrolase activity"/>
    <property type="evidence" value="ECO:0007669"/>
    <property type="project" value="UniProtKB-KW"/>
</dbReference>
<dbReference type="InterPro" id="IPR002925">
    <property type="entry name" value="Dienelactn_hydro"/>
</dbReference>
<protein>
    <submittedName>
        <fullName evidence="3">Dienelactone hydrolase family protein</fullName>
    </submittedName>
</protein>
<keyword evidence="1 3" id="KW-0378">Hydrolase</keyword>